<comment type="caution">
    <text evidence="3">Lacks conserved residue(s) required for the propagation of feature annotation.</text>
</comment>
<evidence type="ECO:0000313" key="6">
    <source>
        <dbReference type="Proteomes" id="UP001319045"/>
    </source>
</evidence>
<dbReference type="Gene3D" id="3.20.20.80">
    <property type="entry name" value="Glycosidases"/>
    <property type="match status" value="1"/>
</dbReference>
<evidence type="ECO:0000256" key="2">
    <source>
        <dbReference type="ARBA" id="ARBA00023295"/>
    </source>
</evidence>
<evidence type="ECO:0000256" key="1">
    <source>
        <dbReference type="ARBA" id="ARBA00022801"/>
    </source>
</evidence>
<dbReference type="SUPFAM" id="SSF51445">
    <property type="entry name" value="(Trans)glycosidases"/>
    <property type="match status" value="1"/>
</dbReference>
<protein>
    <recommendedName>
        <fullName evidence="4">GH26 domain-containing protein</fullName>
    </recommendedName>
</protein>
<dbReference type="PROSITE" id="PS51257">
    <property type="entry name" value="PROKAR_LIPOPROTEIN"/>
    <property type="match status" value="1"/>
</dbReference>
<evidence type="ECO:0000259" key="4">
    <source>
        <dbReference type="PROSITE" id="PS51764"/>
    </source>
</evidence>
<gene>
    <name evidence="5" type="ORF">prwr041_21260</name>
</gene>
<evidence type="ECO:0000256" key="3">
    <source>
        <dbReference type="PROSITE-ProRule" id="PRU01100"/>
    </source>
</evidence>
<dbReference type="EMBL" id="AP024484">
    <property type="protein sequence ID" value="BCS86233.1"/>
    <property type="molecule type" value="Genomic_DNA"/>
</dbReference>
<keyword evidence="1" id="KW-0378">Hydrolase</keyword>
<accession>A0ABN6ENN9</accession>
<sequence length="349" mass="39832">MKIKTLFYTLMITLVISSCGEKKKSYDEIASSGRTTRTENLKLNLTTFTNKGVMIGQMYGTLEGIGWKNEKSRSDFFSICHDNPAVNGYELSGIESGKKINSDGLQFSWIAKNAINAFKHGSMIVMNWTAPDYNGNKDVLKDYVKSLSNFISSLQDSYGIKVPIVLYLYPVDGKSWYCKMSIDKYKKLYEDTKDMLDDNDVTNVIFGYSETYVNKAFLERYPDNAEIVNITYMQTKEHININEYKNTLETFLPKAISFAQEHNSTLGLTTGIESIPDSNYFSNILLPIVEHHRLVYVMFGANHGDYKGGHFFTPYPGEGNDKIRGFMKFYNNEHTIFLSKLNGLYLESK</sequence>
<dbReference type="RefSeq" id="WP_237072227.1">
    <property type="nucleotide sequence ID" value="NZ_AP024484.1"/>
</dbReference>
<name>A0ABN6ENN9_9BACT</name>
<keyword evidence="6" id="KW-1185">Reference proteome</keyword>
<feature type="domain" description="GH26" evidence="4">
    <location>
        <begin position="36"/>
        <end position="339"/>
    </location>
</feature>
<dbReference type="Proteomes" id="UP001319045">
    <property type="component" value="Chromosome"/>
</dbReference>
<dbReference type="InterPro" id="IPR017853">
    <property type="entry name" value="GH"/>
</dbReference>
<dbReference type="PROSITE" id="PS51764">
    <property type="entry name" value="GH26"/>
    <property type="match status" value="1"/>
</dbReference>
<evidence type="ECO:0000313" key="5">
    <source>
        <dbReference type="EMBL" id="BCS86233.1"/>
    </source>
</evidence>
<comment type="similarity">
    <text evidence="3">Belongs to the glycosyl hydrolase 26 family.</text>
</comment>
<reference evidence="5 6" key="1">
    <citation type="journal article" date="2022" name="Int. J. Syst. Evol. Microbiol.">
        <title>Prevotella herbatica sp. nov., a plant polysaccharide-decomposing anaerobic bacterium isolated from a methanogenic reactor.</title>
        <authorList>
            <person name="Uek A."/>
            <person name="Tonouchi A."/>
            <person name="Kaku N."/>
            <person name="Ueki K."/>
        </authorList>
    </citation>
    <scope>NUCLEOTIDE SEQUENCE [LARGE SCALE GENOMIC DNA]</scope>
    <source>
        <strain evidence="5 6">WR041</strain>
    </source>
</reference>
<keyword evidence="2" id="KW-0326">Glycosidase</keyword>
<dbReference type="InterPro" id="IPR022790">
    <property type="entry name" value="GH26_dom"/>
</dbReference>
<proteinExistence type="inferred from homology"/>
<organism evidence="5 6">
    <name type="scientific">Prevotella herbatica</name>
    <dbReference type="NCBI Taxonomy" id="2801997"/>
    <lineage>
        <taxon>Bacteria</taxon>
        <taxon>Pseudomonadati</taxon>
        <taxon>Bacteroidota</taxon>
        <taxon>Bacteroidia</taxon>
        <taxon>Bacteroidales</taxon>
        <taxon>Prevotellaceae</taxon>
        <taxon>Prevotella</taxon>
    </lineage>
</organism>